<dbReference type="AlphaFoldDB" id="A0A834ZJK5"/>
<evidence type="ECO:0000313" key="3">
    <source>
        <dbReference type="Proteomes" id="UP000655225"/>
    </source>
</evidence>
<dbReference type="EMBL" id="JABCRI010000006">
    <property type="protein sequence ID" value="KAF8404871.1"/>
    <property type="molecule type" value="Genomic_DNA"/>
</dbReference>
<sequence>MGFIFVTGSWGLSSRTAASQVVKSPFLWMGLSPEGGPMNLLDPDCRFKSSGDFVSADESEFSGPDLVPVNIGFLEKIHVTVDKNPNFTFSCSSEQRKMGLRRSSSSSDSGIVEDESTLPRSLSDRLMLENYQNFANQTSPGGERAFGRWRKREKELQGTQNGNQRYSLGCKVVFIDMDSIIMKEPCYYSYVPKQIVPFYNSIGCINFTIEMLEAGIWKQRQSCRGICDYMSLDFYIVAYDDIGGIACQRDGESSEAFCSYSSVFWTSNITFIESPFSSEEEY</sequence>
<organism evidence="2 3">
    <name type="scientific">Tetracentron sinense</name>
    <name type="common">Spur-leaf</name>
    <dbReference type="NCBI Taxonomy" id="13715"/>
    <lineage>
        <taxon>Eukaryota</taxon>
        <taxon>Viridiplantae</taxon>
        <taxon>Streptophyta</taxon>
        <taxon>Embryophyta</taxon>
        <taxon>Tracheophyta</taxon>
        <taxon>Spermatophyta</taxon>
        <taxon>Magnoliopsida</taxon>
        <taxon>Trochodendrales</taxon>
        <taxon>Trochodendraceae</taxon>
        <taxon>Tetracentron</taxon>
    </lineage>
</organism>
<proteinExistence type="predicted"/>
<protein>
    <submittedName>
        <fullName evidence="2">Uncharacterized protein</fullName>
    </submittedName>
</protein>
<dbReference type="Proteomes" id="UP000655225">
    <property type="component" value="Unassembled WGS sequence"/>
</dbReference>
<name>A0A834ZJK5_TETSI</name>
<comment type="caution">
    <text evidence="2">The sequence shown here is derived from an EMBL/GenBank/DDBJ whole genome shotgun (WGS) entry which is preliminary data.</text>
</comment>
<reference evidence="2 3" key="1">
    <citation type="submission" date="2020-04" db="EMBL/GenBank/DDBJ databases">
        <title>Plant Genome Project.</title>
        <authorList>
            <person name="Zhang R.-G."/>
        </authorList>
    </citation>
    <scope>NUCLEOTIDE SEQUENCE [LARGE SCALE GENOMIC DNA]</scope>
    <source>
        <strain evidence="2">YNK0</strain>
        <tissue evidence="2">Leaf</tissue>
    </source>
</reference>
<evidence type="ECO:0000256" key="1">
    <source>
        <dbReference type="SAM" id="MobiDB-lite"/>
    </source>
</evidence>
<keyword evidence="3" id="KW-1185">Reference proteome</keyword>
<evidence type="ECO:0000313" key="2">
    <source>
        <dbReference type="EMBL" id="KAF8404871.1"/>
    </source>
</evidence>
<accession>A0A834ZJK5</accession>
<feature type="region of interest" description="Disordered" evidence="1">
    <location>
        <begin position="98"/>
        <end position="118"/>
    </location>
</feature>
<gene>
    <name evidence="2" type="ORF">HHK36_009762</name>
</gene>
<dbReference type="OrthoDB" id="1924875at2759"/>